<dbReference type="EMBL" id="CP032050">
    <property type="protein sequence ID" value="AYN66812.1"/>
    <property type="molecule type" value="Genomic_DNA"/>
</dbReference>
<organism evidence="2 3">
    <name type="scientific">Euzebyella marina</name>
    <dbReference type="NCBI Taxonomy" id="1761453"/>
    <lineage>
        <taxon>Bacteria</taxon>
        <taxon>Pseudomonadati</taxon>
        <taxon>Bacteroidota</taxon>
        <taxon>Flavobacteriia</taxon>
        <taxon>Flavobacteriales</taxon>
        <taxon>Flavobacteriaceae</taxon>
        <taxon>Euzebyella</taxon>
    </lineage>
</organism>
<evidence type="ECO:0000313" key="2">
    <source>
        <dbReference type="EMBL" id="AYN66812.1"/>
    </source>
</evidence>
<dbReference type="OrthoDB" id="9768004at2"/>
<proteinExistence type="predicted"/>
<dbReference type="InterPro" id="IPR016187">
    <property type="entry name" value="CTDL_fold"/>
</dbReference>
<dbReference type="RefSeq" id="WP_121847863.1">
    <property type="nucleotide sequence ID" value="NZ_CP032050.1"/>
</dbReference>
<dbReference type="AlphaFoldDB" id="A0A3G2L3F8"/>
<evidence type="ECO:0000313" key="3">
    <source>
        <dbReference type="Proteomes" id="UP000276309"/>
    </source>
</evidence>
<feature type="domain" description="Sulfatase-modifying factor enzyme-like" evidence="1">
    <location>
        <begin position="174"/>
        <end position="323"/>
    </location>
</feature>
<name>A0A3G2L3F8_9FLAO</name>
<dbReference type="InterPro" id="IPR005532">
    <property type="entry name" value="SUMF_dom"/>
</dbReference>
<dbReference type="GO" id="GO:0052699">
    <property type="term" value="P:ergothioneine biosynthetic process"/>
    <property type="evidence" value="ECO:0007669"/>
    <property type="project" value="InterPro"/>
</dbReference>
<dbReference type="InterPro" id="IPR051043">
    <property type="entry name" value="Sulfatase_Mod_Factor_Kinase"/>
</dbReference>
<dbReference type="SUPFAM" id="SSF56436">
    <property type="entry name" value="C-type lectin-like"/>
    <property type="match status" value="1"/>
</dbReference>
<accession>A0A3G2L3F8</accession>
<keyword evidence="3" id="KW-1185">Reference proteome</keyword>
<dbReference type="KEGG" id="emar:D1013_05190"/>
<evidence type="ECO:0000259" key="1">
    <source>
        <dbReference type="Pfam" id="PF03781"/>
    </source>
</evidence>
<sequence length="386" mass="45936">MILTDSLLDFFLETRKHTEEICAPLEIEDYVVQPIEDVSPPKWHLGHTTWFFEEFILKPHAENYQLFNDDFAFVFNSYYESVGKRVVRSNRGNLSRPAVKKVYNYREYVTRAVKELFEKEQHQNLYPLLEIGIHHEKQHQELLLTDIKFILGNNPLLPPYQKDFNCHQPENHLQEWIAVDEGIYEIGHNGNGFAYDNEEGRHKVYLQPFIISNKLVTNHDFIEFIEADGYKKFELWHAEGWDWVKREEITAPLYWHFIEGEWHHYTLQGLVKVDPNAPVTHVSYYEAFAFAQWKDCRLPTEFEWEAAQSKFSWGKRWEWTESAYLPYPNYQKAAGALGEYNGKFMVNQKVLRGGSTATPQKHTRPTYRNFFQPPLRWQFTGFRLAR</sequence>
<gene>
    <name evidence="2" type="ORF">D1013_05190</name>
</gene>
<protein>
    <submittedName>
        <fullName evidence="2">Ergothioneine biosynthesis protein EgtB</fullName>
    </submittedName>
</protein>
<dbReference type="InterPro" id="IPR042095">
    <property type="entry name" value="SUMF_sf"/>
</dbReference>
<dbReference type="Proteomes" id="UP000276309">
    <property type="component" value="Chromosome"/>
</dbReference>
<dbReference type="PANTHER" id="PTHR23150">
    <property type="entry name" value="SULFATASE MODIFYING FACTOR 1, 2"/>
    <property type="match status" value="1"/>
</dbReference>
<dbReference type="InterPro" id="IPR017806">
    <property type="entry name" value="EgtB"/>
</dbReference>
<dbReference type="NCBIfam" id="TIGR03440">
    <property type="entry name" value="egtB_TIGR03440"/>
    <property type="match status" value="1"/>
</dbReference>
<dbReference type="PANTHER" id="PTHR23150:SF36">
    <property type="entry name" value="HERCYNINE OXYGENASE"/>
    <property type="match status" value="1"/>
</dbReference>
<reference evidence="2 3" key="1">
    <citation type="submission" date="2018-08" db="EMBL/GenBank/DDBJ databases">
        <title>The reduced genetic potential of extracellular carbohydrate catabolism in Euzebyella marina RN62, a Flavobacteriia bacterium isolated from the hadal water.</title>
        <authorList>
            <person name="Xue C."/>
        </authorList>
    </citation>
    <scope>NUCLEOTIDE SEQUENCE [LARGE SCALE GENOMIC DNA]</scope>
    <source>
        <strain evidence="2 3">RN62</strain>
    </source>
</reference>
<dbReference type="Pfam" id="PF03781">
    <property type="entry name" value="FGE-sulfatase"/>
    <property type="match status" value="1"/>
</dbReference>
<dbReference type="Gene3D" id="3.90.1580.10">
    <property type="entry name" value="paralog of FGE (formylglycine-generating enzyme)"/>
    <property type="match status" value="2"/>
</dbReference>